<evidence type="ECO:0000313" key="2">
    <source>
        <dbReference type="Proteomes" id="UP001449582"/>
    </source>
</evidence>
<reference evidence="1" key="1">
    <citation type="submission" date="2024-02" db="EMBL/GenBank/DDBJ databases">
        <title>Draft genome sequence of new strains in genus Ureaplasma.</title>
        <authorList>
            <person name="Nakajima Y."/>
            <person name="Segawa T."/>
        </authorList>
    </citation>
    <scope>NUCLEOTIDE SEQUENCE [LARGE SCALE GENOMIC DNA]</scope>
    <source>
        <strain evidence="1">OM1</strain>
    </source>
</reference>
<organism evidence="1 2">
    <name type="scientific">Ureaplasma ceti</name>
    <dbReference type="NCBI Taxonomy" id="3119530"/>
    <lineage>
        <taxon>Bacteria</taxon>
        <taxon>Bacillati</taxon>
        <taxon>Mycoplasmatota</taxon>
        <taxon>Mycoplasmoidales</taxon>
        <taxon>Mycoplasmoidaceae</taxon>
        <taxon>Ureaplasma</taxon>
    </lineage>
</organism>
<evidence type="ECO:0000313" key="1">
    <source>
        <dbReference type="EMBL" id="GAA5414333.1"/>
    </source>
</evidence>
<dbReference type="EMBL" id="BAABQM010000001">
    <property type="protein sequence ID" value="GAA5414333.1"/>
    <property type="molecule type" value="Genomic_DNA"/>
</dbReference>
<proteinExistence type="predicted"/>
<comment type="caution">
    <text evidence="1">The sequence shown here is derived from an EMBL/GenBank/DDBJ whole genome shotgun (WGS) entry which is preliminary data.</text>
</comment>
<dbReference type="Proteomes" id="UP001449582">
    <property type="component" value="Unassembled WGS sequence"/>
</dbReference>
<sequence length="141" mass="16365">MINPKDVITMKIPFPSISDKLAVSSHMYICRRHDGATYEYVKCQTKKPCMLYKSPISNYLDEQPNIQRNPFINPTRIDCDKLFFTKSAQYDDKLKTNKRNDVCDDLFNQIQRKLSTTSITYIHINEAELASINPLISVLKN</sequence>
<accession>A0ABP9U4N6</accession>
<keyword evidence="2" id="KW-1185">Reference proteome</keyword>
<name>A0ABP9U4N6_9BACT</name>
<gene>
    <name evidence="1" type="ORF">UREOM_0440</name>
</gene>
<protein>
    <submittedName>
        <fullName evidence="1">Uncharacterized protein</fullName>
    </submittedName>
</protein>